<evidence type="ECO:0000256" key="5">
    <source>
        <dbReference type="ARBA" id="ARBA00022763"/>
    </source>
</evidence>
<reference evidence="12 13" key="1">
    <citation type="submission" date="2022-05" db="EMBL/GenBank/DDBJ databases">
        <authorList>
            <consortium name="Genoscope - CEA"/>
            <person name="William W."/>
        </authorList>
    </citation>
    <scope>NUCLEOTIDE SEQUENCE [LARGE SCALE GENOMIC DNA]</scope>
</reference>
<evidence type="ECO:0000256" key="10">
    <source>
        <dbReference type="SAM" id="MobiDB-lite"/>
    </source>
</evidence>
<dbReference type="EMBL" id="CALNXI010000773">
    <property type="protein sequence ID" value="CAH3045802.1"/>
    <property type="molecule type" value="Genomic_DNA"/>
</dbReference>
<proteinExistence type="inferred from homology"/>
<keyword evidence="13" id="KW-1185">Reference proteome</keyword>
<dbReference type="PANTHER" id="PTHR28670">
    <property type="entry name" value="UV-STIMULATED SCAFFOLD PROTEIN A"/>
    <property type="match status" value="1"/>
</dbReference>
<evidence type="ECO:0000256" key="8">
    <source>
        <dbReference type="ARBA" id="ARBA00023054"/>
    </source>
</evidence>
<evidence type="ECO:0000256" key="4">
    <source>
        <dbReference type="ARBA" id="ARBA00022723"/>
    </source>
</evidence>
<evidence type="ECO:0000256" key="9">
    <source>
        <dbReference type="ARBA" id="ARBA00023204"/>
    </source>
</evidence>
<accession>A0ABN8NEI7</accession>
<organism evidence="12 13">
    <name type="scientific">Porites evermanni</name>
    <dbReference type="NCBI Taxonomy" id="104178"/>
    <lineage>
        <taxon>Eukaryota</taxon>
        <taxon>Metazoa</taxon>
        <taxon>Cnidaria</taxon>
        <taxon>Anthozoa</taxon>
        <taxon>Hexacorallia</taxon>
        <taxon>Scleractinia</taxon>
        <taxon>Fungiina</taxon>
        <taxon>Poritidae</taxon>
        <taxon>Porites</taxon>
    </lineage>
</organism>
<protein>
    <recommendedName>
        <fullName evidence="11">UV-stimulated scaffold protein A C-terminal domain-containing protein</fullName>
    </recommendedName>
</protein>
<keyword evidence="8" id="KW-0175">Coiled coil</keyword>
<feature type="compositionally biased region" description="Acidic residues" evidence="10">
    <location>
        <begin position="366"/>
        <end position="377"/>
    </location>
</feature>
<dbReference type="Pfam" id="PF09740">
    <property type="entry name" value="DUF2043"/>
    <property type="match status" value="1"/>
</dbReference>
<evidence type="ECO:0000256" key="1">
    <source>
        <dbReference type="ARBA" id="ARBA00004286"/>
    </source>
</evidence>
<comment type="caution">
    <text evidence="12">The sequence shown here is derived from an EMBL/GenBank/DDBJ whole genome shotgun (WGS) entry which is preliminary data.</text>
</comment>
<dbReference type="InterPro" id="IPR049431">
    <property type="entry name" value="UVSSA_C"/>
</dbReference>
<evidence type="ECO:0000256" key="7">
    <source>
        <dbReference type="ARBA" id="ARBA00022833"/>
    </source>
</evidence>
<evidence type="ECO:0000259" key="11">
    <source>
        <dbReference type="Pfam" id="PF09740"/>
    </source>
</evidence>
<dbReference type="PANTHER" id="PTHR28670:SF1">
    <property type="entry name" value="UV-STIMULATED SCAFFOLD PROTEIN A"/>
    <property type="match status" value="1"/>
</dbReference>
<gene>
    <name evidence="12" type="ORF">PEVE_00041122</name>
</gene>
<keyword evidence="4" id="KW-0479">Metal-binding</keyword>
<keyword evidence="7" id="KW-0862">Zinc</keyword>
<feature type="region of interest" description="Disordered" evidence="10">
    <location>
        <begin position="359"/>
        <end position="379"/>
    </location>
</feature>
<feature type="domain" description="UV-stimulated scaffold protein A C-terminal" evidence="11">
    <location>
        <begin position="711"/>
        <end position="815"/>
    </location>
</feature>
<feature type="region of interest" description="Disordered" evidence="10">
    <location>
        <begin position="803"/>
        <end position="834"/>
    </location>
</feature>
<keyword evidence="6" id="KW-0863">Zinc-finger</keyword>
<keyword evidence="5" id="KW-0227">DNA damage</keyword>
<name>A0ABN8NEI7_9CNID</name>
<evidence type="ECO:0000256" key="6">
    <source>
        <dbReference type="ARBA" id="ARBA00022771"/>
    </source>
</evidence>
<keyword evidence="9" id="KW-0234">DNA repair</keyword>
<evidence type="ECO:0000256" key="3">
    <source>
        <dbReference type="ARBA" id="ARBA00022454"/>
    </source>
</evidence>
<feature type="region of interest" description="Disordered" evidence="10">
    <location>
        <begin position="855"/>
        <end position="881"/>
    </location>
</feature>
<dbReference type="InterPro" id="IPR018610">
    <property type="entry name" value="UVSSA"/>
</dbReference>
<comment type="subcellular location">
    <subcellularLocation>
        <location evidence="1">Chromosome</location>
    </subcellularLocation>
</comment>
<dbReference type="Proteomes" id="UP001159427">
    <property type="component" value="Unassembled WGS sequence"/>
</dbReference>
<dbReference type="InterPro" id="IPR049408">
    <property type="entry name" value="UVSSA_N_a-solenoid_rpt"/>
</dbReference>
<evidence type="ECO:0000313" key="13">
    <source>
        <dbReference type="Proteomes" id="UP001159427"/>
    </source>
</evidence>
<keyword evidence="3" id="KW-0158">Chromosome</keyword>
<evidence type="ECO:0000313" key="12">
    <source>
        <dbReference type="EMBL" id="CAH3045802.1"/>
    </source>
</evidence>
<comment type="similarity">
    <text evidence="2">Belongs to the UVSSA family.</text>
</comment>
<sequence>MESTVDLDLLEQLGEIISNLTASGDPSLDAEKLKKLKAICKKADVYLKHVYHLVLTQLKKNHAEVRLSSLQIISELFLRSHMFRELLLTDFQLFLELTVETDHKQPLPPPKSAAKTLKEKALQAVESWYHKFGPHYKKLDLGYSYLKRVKKVEFNAVTARTEVERRQSEERARRRNVLINGQIIQVEQEMSEMISEMELCATEIENCFKLLLPHPDDYDLQCGDETGHDTCELEKVGCKSDDATERSAADKTELGRSEVNEQLLSNHGLGTRSYLLSIKVDTSGPKVKETIDNSILLKTVQEMHKEMTHKHLPMINKWLSVLSKGEGTQQKIEHLIDLKRTLEAASDKFHELKITPMTDTRRERKDDDEDDTDDFVEVPEKEVLRDDRNESSSVYLLTSDNKQAVCGTDFSPMQINFFPENISNDSSLWWRLSITCLARKMIKFHQCSFRNIKVKKLGRFCSLYNDLSPSIHTFGVENQSYFGEKNQMIVSQLIKCKSVESSVLDSCNLITLENGDLSKSRNLSPAKYFYSKFAKLNSSAKKKKRTGTQVTNVFVSTYDISSIKLVTGKFHVVVVQQQQQRNVQKSVMHMQSSFFFLLIRPFDCSYCHRRILARFTIFVQITNLEHRYPKLEILALALFHNIQNIPIRYLFLYTAQMNTFKASCVRYIGDPTSRATALYNVKDHLPVPSSSSATMGTTTEVADERKKSLFEKAPVVPFDMDLYFWDDPAANTHRMVKMYLDNNWASKEHEGEYIIGSEREARPTRMITFSGSFQPVKWSCRAPLPSGKLCPRRDRVKCPFHGKIIPRDETGAPVNNFDITSSSERRSACTDTKLNTDSTATASWKEIGEEIEAATGLDLGSQNKQKRKSQPNGKNESKRCGLTDVKKANNTAKTRLEKIVLNKKAMKRVANEMDAIATKRCFDKFANQFNYSLH</sequence>
<dbReference type="Pfam" id="PF20867">
    <property type="entry name" value="UVSSA_N"/>
    <property type="match status" value="1"/>
</dbReference>
<evidence type="ECO:0000256" key="2">
    <source>
        <dbReference type="ARBA" id="ARBA00009240"/>
    </source>
</evidence>